<gene>
    <name evidence="2" type="ORF">DDR33_18170</name>
</gene>
<dbReference type="EMBL" id="QEAS01000016">
    <property type="protein sequence ID" value="PWG79214.1"/>
    <property type="molecule type" value="Genomic_DNA"/>
</dbReference>
<dbReference type="Proteomes" id="UP000245647">
    <property type="component" value="Unassembled WGS sequence"/>
</dbReference>
<keyword evidence="3" id="KW-1185">Reference proteome</keyword>
<organism evidence="2 3">
    <name type="scientific">Pararcticibacter amylolyticus</name>
    <dbReference type="NCBI Taxonomy" id="2173175"/>
    <lineage>
        <taxon>Bacteria</taxon>
        <taxon>Pseudomonadati</taxon>
        <taxon>Bacteroidota</taxon>
        <taxon>Sphingobacteriia</taxon>
        <taxon>Sphingobacteriales</taxon>
        <taxon>Sphingobacteriaceae</taxon>
        <taxon>Pararcticibacter</taxon>
    </lineage>
</organism>
<sequence>MKNSIKFYKCGVAAAMLFCSNVLFAQQKYGDNLGSHQATRDLNMNSHRIDSVSVLNAQGAVIGTAAAVNNHSVALQVNGNDKAILIPRVANLLDAANPAIVNAVEGMIVYDLTTGKFYVRNNFTWVTFAYTNLADGKILVGDATGTAAAVTLSGDITLDRTGLVSIVNGKVTTSKLADQAVTAVKAGLGAGNNKVLTTDATGASVWIDRSQFVSSSLSSGQIVLGDASNRAQTVTLSGDVTLNSSGVTAIGASKVVNSMLADNAVSTGKLADGSITSSKVVDGSITSVKLSSDAANDANRAVTTNHIRNNAVTSSKLASDASTDANRAVTTDHIRDNAVVAAKIADNAVTVNKIADANVTVAKLATGGTDDANKVYITDAFGTPVLINRSEFVTSALPSAYITVGNASGVATATALTGDAKISNAGALTIGNNAITSLKLASDASTDANRAVSVNHIKNNAVTSAKLSSDANTDANRAVTTNHIRDNAVTSAKLASDASTDANRAVGTDHIKDQAVSAAKLADAAITTVKIANANVTMAKLATAGASDGNKVYTTDESGTPVLANRSEFGTSTLPSAQIFVGNASGVATAMPMSGDAGISNTGELAIGSNAVTSSKLASDASIDANRAVTTQHIRNNAVTSSKLSSDASIDAYRAVSTNHIKDNAVTSDKLAADGSVDANRAVTANHIRNNAVSSAKLSSDASVDAYRAVTTNHVRDKAITSAKLAWDGSVDANRAVTTDHIRDNAVTTVKIADQNVTTPKISDVAVTTAKIADAAVTTVKIADANVTLAKLGTEGLADANKVYMTDASGKAALSSTIDAARVANGSVTNTEFQSLSGITRNIQEQMNALTVGLVPVGSVVAWFPNLLSSATLSPNFVECNGQVLNDTQSVLNGITIPNLNSGSYLTGSSTGTGGTVGNNSTTLTASNLPGTSLPFTTSATTAGTPSGTISVSGAGEHSHSISDVMAFSLEGWSGKNNGGDGEGWPINQTSSAGYHTHNAYFYGSQMAPHSHTGSVNLNSGTQTAIDNRPQSFTVRWIMRVK</sequence>
<proteinExistence type="predicted"/>
<feature type="chain" id="PRO_5015651129" description="Phage tail collar domain-containing protein" evidence="1">
    <location>
        <begin position="26"/>
        <end position="1042"/>
    </location>
</feature>
<name>A0A2U2PD26_9SPHI</name>
<dbReference type="RefSeq" id="WP_109417230.1">
    <property type="nucleotide sequence ID" value="NZ_QEAS01000016.1"/>
</dbReference>
<protein>
    <recommendedName>
        <fullName evidence="4">Phage tail collar domain-containing protein</fullName>
    </recommendedName>
</protein>
<reference evidence="2 3" key="1">
    <citation type="submission" date="2018-04" db="EMBL/GenBank/DDBJ databases">
        <title>Pedobacter chongqingensis sp. nov., isolated from a rottenly hemp rope.</title>
        <authorList>
            <person name="Cai Y."/>
        </authorList>
    </citation>
    <scope>NUCLEOTIDE SEQUENCE [LARGE SCALE GENOMIC DNA]</scope>
    <source>
        <strain evidence="2 3">FJ4-8</strain>
    </source>
</reference>
<evidence type="ECO:0008006" key="4">
    <source>
        <dbReference type="Google" id="ProtNLM"/>
    </source>
</evidence>
<accession>A0A2U2PD26</accession>
<keyword evidence="1" id="KW-0732">Signal</keyword>
<comment type="caution">
    <text evidence="2">The sequence shown here is derived from an EMBL/GenBank/DDBJ whole genome shotgun (WGS) entry which is preliminary data.</text>
</comment>
<evidence type="ECO:0000256" key="1">
    <source>
        <dbReference type="SAM" id="SignalP"/>
    </source>
</evidence>
<feature type="signal peptide" evidence="1">
    <location>
        <begin position="1"/>
        <end position="25"/>
    </location>
</feature>
<dbReference type="AlphaFoldDB" id="A0A2U2PD26"/>
<dbReference type="OrthoDB" id="660074at2"/>
<evidence type="ECO:0000313" key="2">
    <source>
        <dbReference type="EMBL" id="PWG79214.1"/>
    </source>
</evidence>
<evidence type="ECO:0000313" key="3">
    <source>
        <dbReference type="Proteomes" id="UP000245647"/>
    </source>
</evidence>